<dbReference type="Pfam" id="PF07690">
    <property type="entry name" value="MFS_1"/>
    <property type="match status" value="1"/>
</dbReference>
<feature type="transmembrane region" description="Helical" evidence="6">
    <location>
        <begin position="422"/>
        <end position="443"/>
    </location>
</feature>
<keyword evidence="9" id="KW-1185">Reference proteome</keyword>
<feature type="transmembrane region" description="Helical" evidence="6">
    <location>
        <begin position="85"/>
        <end position="104"/>
    </location>
</feature>
<feature type="domain" description="Major facilitator superfamily (MFS) profile" evidence="7">
    <location>
        <begin position="8"/>
        <end position="444"/>
    </location>
</feature>
<dbReference type="AlphaFoldDB" id="I3XS79"/>
<feature type="transmembrane region" description="Helical" evidence="6">
    <location>
        <begin position="168"/>
        <end position="187"/>
    </location>
</feature>
<evidence type="ECO:0000256" key="2">
    <source>
        <dbReference type="ARBA" id="ARBA00022448"/>
    </source>
</evidence>
<feature type="transmembrane region" description="Helical" evidence="6">
    <location>
        <begin position="320"/>
        <end position="339"/>
    </location>
</feature>
<dbReference type="SUPFAM" id="SSF103473">
    <property type="entry name" value="MFS general substrate transporter"/>
    <property type="match status" value="1"/>
</dbReference>
<dbReference type="eggNOG" id="arCOG00130">
    <property type="taxonomic scope" value="Archaea"/>
</dbReference>
<keyword evidence="5 6" id="KW-0472">Membrane</keyword>
<dbReference type="OrthoDB" id="117970at2157"/>
<dbReference type="GO" id="GO:0016020">
    <property type="term" value="C:membrane"/>
    <property type="evidence" value="ECO:0007669"/>
    <property type="project" value="UniProtKB-SubCell"/>
</dbReference>
<feature type="transmembrane region" description="Helical" evidence="6">
    <location>
        <begin position="51"/>
        <end position="73"/>
    </location>
</feature>
<evidence type="ECO:0000313" key="9">
    <source>
        <dbReference type="Proteomes" id="UP000006175"/>
    </source>
</evidence>
<dbReference type="Proteomes" id="UP000006175">
    <property type="component" value="Chromosome"/>
</dbReference>
<evidence type="ECO:0000259" key="7">
    <source>
        <dbReference type="PROSITE" id="PS50850"/>
    </source>
</evidence>
<evidence type="ECO:0000256" key="6">
    <source>
        <dbReference type="SAM" id="Phobius"/>
    </source>
</evidence>
<dbReference type="GO" id="GO:0022857">
    <property type="term" value="F:transmembrane transporter activity"/>
    <property type="evidence" value="ECO:0007669"/>
    <property type="project" value="InterPro"/>
</dbReference>
<protein>
    <submittedName>
        <fullName evidence="8">Major facilitator superfamily MFS_1</fullName>
    </submittedName>
</protein>
<evidence type="ECO:0000256" key="4">
    <source>
        <dbReference type="ARBA" id="ARBA00022989"/>
    </source>
</evidence>
<dbReference type="InterPro" id="IPR020846">
    <property type="entry name" value="MFS_dom"/>
</dbReference>
<dbReference type="EMBL" id="CP003321">
    <property type="protein sequence ID" value="AFL66803.1"/>
    <property type="molecule type" value="Genomic_DNA"/>
</dbReference>
<proteinExistence type="predicted"/>
<keyword evidence="3 6" id="KW-0812">Transmembrane</keyword>
<accession>I3XS79</accession>
<dbReference type="InterPro" id="IPR036259">
    <property type="entry name" value="MFS_trans_sf"/>
</dbReference>
<evidence type="ECO:0000313" key="8">
    <source>
        <dbReference type="EMBL" id="AFL66803.1"/>
    </source>
</evidence>
<dbReference type="InterPro" id="IPR011701">
    <property type="entry name" value="MFS"/>
</dbReference>
<organism evidence="8 9">
    <name type="scientific">Desulfurococcus amylolyticus DSM 16532</name>
    <dbReference type="NCBI Taxonomy" id="768672"/>
    <lineage>
        <taxon>Archaea</taxon>
        <taxon>Thermoproteota</taxon>
        <taxon>Thermoprotei</taxon>
        <taxon>Desulfurococcales</taxon>
        <taxon>Desulfurococcaceae</taxon>
        <taxon>Desulfurococcus</taxon>
    </lineage>
</organism>
<dbReference type="GeneID" id="13061291"/>
<dbReference type="PANTHER" id="PTHR23505:SF79">
    <property type="entry name" value="PROTEIN SPINSTER"/>
    <property type="match status" value="1"/>
</dbReference>
<feature type="transmembrane region" description="Helical" evidence="6">
    <location>
        <begin position="110"/>
        <end position="129"/>
    </location>
</feature>
<comment type="subcellular location">
    <subcellularLocation>
        <location evidence="1">Membrane</location>
        <topology evidence="1">Multi-pass membrane protein</topology>
    </subcellularLocation>
</comment>
<name>I3XS79_DESAM</name>
<feature type="transmembrane region" description="Helical" evidence="6">
    <location>
        <begin position="141"/>
        <end position="162"/>
    </location>
</feature>
<reference evidence="8 9" key="1">
    <citation type="journal article" date="2012" name="J. Bacteriol.">
        <title>Complete Genome Sequence of Desulfurococcus fermentans, a Hyperthermophilic Cellulolytic Crenarchaeon Isolated from a Freshwater Hot Spring in Kamchatka, Russia.</title>
        <authorList>
            <person name="Susanti D."/>
            <person name="Johnson E.F."/>
            <person name="Rodriguez J.R."/>
            <person name="Anderson I."/>
            <person name="Perevalova A.A."/>
            <person name="Kyrpides N."/>
            <person name="Lucas S."/>
            <person name="Han J."/>
            <person name="Lapidus A."/>
            <person name="Cheng J.F."/>
            <person name="Goodwin L."/>
            <person name="Pitluck S."/>
            <person name="Mavrommatis K."/>
            <person name="Peters L."/>
            <person name="Land M.L."/>
            <person name="Hauser L."/>
            <person name="Gopalan V."/>
            <person name="Chan P.P."/>
            <person name="Lowe T.M."/>
            <person name="Atomi H."/>
            <person name="Bonch-Osmolovskaya E.A."/>
            <person name="Woyke T."/>
            <person name="Mukhopadhyay B."/>
        </authorList>
    </citation>
    <scope>NUCLEOTIDE SEQUENCE [LARGE SCALE GENOMIC DNA]</scope>
    <source>
        <strain evidence="8 9">DSM 16532</strain>
    </source>
</reference>
<feature type="transmembrane region" description="Helical" evidence="6">
    <location>
        <begin position="251"/>
        <end position="274"/>
    </location>
</feature>
<dbReference type="PROSITE" id="PS50850">
    <property type="entry name" value="MFS"/>
    <property type="match status" value="1"/>
</dbReference>
<dbReference type="InterPro" id="IPR044770">
    <property type="entry name" value="MFS_spinster-like"/>
</dbReference>
<dbReference type="KEGG" id="dfd:Desfe_0915"/>
<evidence type="ECO:0000256" key="1">
    <source>
        <dbReference type="ARBA" id="ARBA00004141"/>
    </source>
</evidence>
<dbReference type="Gene3D" id="1.20.1250.20">
    <property type="entry name" value="MFS general substrate transporter like domains"/>
    <property type="match status" value="1"/>
</dbReference>
<evidence type="ECO:0000256" key="5">
    <source>
        <dbReference type="ARBA" id="ARBA00023136"/>
    </source>
</evidence>
<dbReference type="HOGENOM" id="CLU_001265_5_12_2"/>
<feature type="transmembrane region" description="Helical" evidence="6">
    <location>
        <begin position="360"/>
        <end position="384"/>
    </location>
</feature>
<keyword evidence="4 6" id="KW-1133">Transmembrane helix</keyword>
<dbReference type="PANTHER" id="PTHR23505">
    <property type="entry name" value="SPINSTER"/>
    <property type="match status" value="1"/>
</dbReference>
<feature type="transmembrane region" description="Helical" evidence="6">
    <location>
        <begin position="7"/>
        <end position="31"/>
    </location>
</feature>
<feature type="transmembrane region" description="Helical" evidence="6">
    <location>
        <begin position="217"/>
        <end position="239"/>
    </location>
</feature>
<dbReference type="RefSeq" id="WP_014767703.1">
    <property type="nucleotide sequence ID" value="NC_018001.1"/>
</dbReference>
<sequence precursor="true">MSQGRTGLVILALAILVLLYFSAGYLLAFIVDVLKNSPIIPGVESYEKETYIGYLKSIPQIIGVALSILWGILADKIGRRKTMSLMIMFMFTGLAIIPFAVNYAMLLASFIIFGIGYTGIAPIVYAFIADVLAPEKRGVGYAVYYASSVLGFIGAYVFYLAVKPWQTTYGVLGVMVLLTGLLLLAVSRGVRIGGAEKTSVIEFKLSEAVSSFRKPSVIAVLVMIVFWTIPWGMLTTFAIDYIMVKWGVSKNIASLILIVSVVSIAIGHIVGGILSDKAARKKGPAGRVFISILGIGIGLPVMLSMIMYPYPCGNVEWSIVIQPLLLAAFGMMFTTIAYPNITVVLSDVVRAEHRGTVFSVYNILNTLGWAIGPLLYPALAYIYMPPDIRASDLPRLITLYDPESMRYINSCMSEMAPVRNAYMYSAATIVLLWIISLLIWITIKITYEKDRIYNQLSISFRGQHVEHT</sequence>
<gene>
    <name evidence="8" type="ORF">Desfe_0915</name>
</gene>
<feature type="transmembrane region" description="Helical" evidence="6">
    <location>
        <begin position="286"/>
        <end position="308"/>
    </location>
</feature>
<keyword evidence="2" id="KW-0813">Transport</keyword>
<evidence type="ECO:0000256" key="3">
    <source>
        <dbReference type="ARBA" id="ARBA00022692"/>
    </source>
</evidence>